<dbReference type="InterPro" id="IPR015422">
    <property type="entry name" value="PyrdxlP-dep_Trfase_small"/>
</dbReference>
<geneLocation type="plasmid" evidence="5 6">
    <name>pLLRS-1</name>
</geneLocation>
<keyword evidence="5" id="KW-0614">Plasmid</keyword>
<organism evidence="5 6">
    <name type="scientific">Ralstonia syzygii</name>
    <dbReference type="NCBI Taxonomy" id="28097"/>
    <lineage>
        <taxon>Bacteria</taxon>
        <taxon>Pseudomonadati</taxon>
        <taxon>Pseudomonadota</taxon>
        <taxon>Betaproteobacteria</taxon>
        <taxon>Burkholderiales</taxon>
        <taxon>Burkholderiaceae</taxon>
        <taxon>Ralstonia</taxon>
        <taxon>Ralstonia solanacearum species complex</taxon>
    </lineage>
</organism>
<evidence type="ECO:0000313" key="6">
    <source>
        <dbReference type="Proteomes" id="UP000677898"/>
    </source>
</evidence>
<dbReference type="InterPro" id="IPR000277">
    <property type="entry name" value="Cys/Met-Metab_PyrdxlP-dep_enz"/>
</dbReference>
<proteinExistence type="inferred from homology"/>
<dbReference type="Proteomes" id="UP000677898">
    <property type="component" value="Plasmid pLLRS-1"/>
</dbReference>
<dbReference type="GO" id="GO:0016740">
    <property type="term" value="F:transferase activity"/>
    <property type="evidence" value="ECO:0007669"/>
    <property type="project" value="UniProtKB-KW"/>
</dbReference>
<evidence type="ECO:0000256" key="4">
    <source>
        <dbReference type="RuleBase" id="RU362118"/>
    </source>
</evidence>
<sequence>MYSEELTTDIAPVGAKTVKVETTTIGLAQLLSATSDVVELKNRLNEYVSYCKANHVPIQRSLIDQLESVMSSAIAVAQARIQHERGLQADSELDRQTVECEQFARMMLQTKSYVIQCLEWCAPSYEQSSANQFFDLRAQRNTRVNYERYESKEVEAVEQQLADVLGYDTTQTAVLLTSSGMAAYALVEAFAVRELLNPNDTVLVSPYIYFEASGQLTTLKSLDVVFADSYDVGQILAQAKACQPRVIFLDPLSNTPEQRLIDLDRFFREIGAAVNGPVAVVIDGTMSPGCYRHAWGTASDKVEIIYYESCSKYLQLGFDNVMAGYVLAPIAHREKLGVIRRNTGAILSRDCANTFPKYSAETLWKRMDILARNAMVVMHHFSGSAAVQSIVEVHYPGHPSHPDHEIGKRYKALGGCVSFKFRSGNDYPKLNRFISELIDVCTARGIRLIKGVSFGHTVPRVSASSAMAGFDKPYIRLFVGALGTESTLALCKAIELTLLEGSYLQSELTHALA</sequence>
<name>A0ABX7ZK15_9RALS</name>
<comment type="cofactor">
    <cofactor evidence="1 4">
        <name>pyridoxal 5'-phosphate</name>
        <dbReference type="ChEBI" id="CHEBI:597326"/>
    </cofactor>
</comment>
<dbReference type="EMBL" id="CP046730">
    <property type="protein sequence ID" value="QUP55783.1"/>
    <property type="molecule type" value="Genomic_DNA"/>
</dbReference>
<reference evidence="5 6" key="1">
    <citation type="journal article" date="2021" name="Phytopathology">
        <title>Complete genome sequence of Ralstonia syzygii subsp. indonesiensis strain LLRS-1, isolated from wilted tobacco in China.</title>
        <authorList>
            <person name="Lu C.H."/>
            <person name="Li J.Y."/>
            <person name="Mi M.G."/>
            <person name="Lin Z.L."/>
            <person name="Jiang N."/>
            <person name="Gai X."/>
            <person name="Ma J.H."/>
            <person name="Lei L.P."/>
            <person name="Xia Z.Y."/>
        </authorList>
    </citation>
    <scope>NUCLEOTIDE SEQUENCE [LARGE SCALE GENOMIC DNA]</scope>
    <source>
        <strain evidence="5 6">LLRS-1</strain>
    </source>
</reference>
<keyword evidence="3" id="KW-0456">Lyase</keyword>
<dbReference type="Gene3D" id="3.40.640.10">
    <property type="entry name" value="Type I PLP-dependent aspartate aminotransferase-like (Major domain)"/>
    <property type="match status" value="1"/>
</dbReference>
<gene>
    <name evidence="5" type="ORF">GO998_18720</name>
</gene>
<dbReference type="Gene3D" id="3.90.1150.10">
    <property type="entry name" value="Aspartate Aminotransferase, domain 1"/>
    <property type="match status" value="1"/>
</dbReference>
<keyword evidence="2 4" id="KW-0663">Pyridoxal phosphate</keyword>
<keyword evidence="5" id="KW-0808">Transferase</keyword>
<dbReference type="RefSeq" id="WP_211905747.1">
    <property type="nucleotide sequence ID" value="NZ_CP046730.1"/>
</dbReference>
<dbReference type="InterPro" id="IPR015421">
    <property type="entry name" value="PyrdxlP-dep_Trfase_major"/>
</dbReference>
<keyword evidence="6" id="KW-1185">Reference proteome</keyword>
<dbReference type="SUPFAM" id="SSF53383">
    <property type="entry name" value="PLP-dependent transferases"/>
    <property type="match status" value="1"/>
</dbReference>
<evidence type="ECO:0000256" key="2">
    <source>
        <dbReference type="ARBA" id="ARBA00022898"/>
    </source>
</evidence>
<comment type="similarity">
    <text evidence="4">Belongs to the trans-sulfuration enzymes family.</text>
</comment>
<dbReference type="PANTHER" id="PTHR11808">
    <property type="entry name" value="TRANS-SULFURATION ENZYME FAMILY MEMBER"/>
    <property type="match status" value="1"/>
</dbReference>
<dbReference type="InterPro" id="IPR015424">
    <property type="entry name" value="PyrdxlP-dep_Trfase"/>
</dbReference>
<evidence type="ECO:0000256" key="3">
    <source>
        <dbReference type="ARBA" id="ARBA00023239"/>
    </source>
</evidence>
<protein>
    <submittedName>
        <fullName evidence="5">PLP-dependent transferase</fullName>
    </submittedName>
</protein>
<evidence type="ECO:0000313" key="5">
    <source>
        <dbReference type="EMBL" id="QUP55783.1"/>
    </source>
</evidence>
<dbReference type="PANTHER" id="PTHR11808:SF50">
    <property type="entry name" value="CYSTATHIONINE BETA-LYASE"/>
    <property type="match status" value="1"/>
</dbReference>
<accession>A0ABX7ZK15</accession>
<dbReference type="Pfam" id="PF01053">
    <property type="entry name" value="Cys_Met_Meta_PP"/>
    <property type="match status" value="1"/>
</dbReference>
<evidence type="ECO:0000256" key="1">
    <source>
        <dbReference type="ARBA" id="ARBA00001933"/>
    </source>
</evidence>